<reference evidence="1 2" key="1">
    <citation type="submission" date="2016-11" db="EMBL/GenBank/DDBJ databases">
        <title>Draft Genome Sequences of Nine Cyanobacterial Strains from Diverse Habitats.</title>
        <authorList>
            <person name="Zhu T."/>
            <person name="Hou S."/>
            <person name="Lu X."/>
            <person name="Hess W.R."/>
        </authorList>
    </citation>
    <scope>NUCLEOTIDE SEQUENCE [LARGE SCALE GENOMIC DNA]</scope>
    <source>
        <strain evidence="1 2">NIES-593</strain>
    </source>
</reference>
<dbReference type="EMBL" id="MRCB01000001">
    <property type="protein sequence ID" value="OKH26719.1"/>
    <property type="molecule type" value="Genomic_DNA"/>
</dbReference>
<dbReference type="AlphaFoldDB" id="A0A1U7HT24"/>
<dbReference type="Proteomes" id="UP000186868">
    <property type="component" value="Unassembled WGS sequence"/>
</dbReference>
<gene>
    <name evidence="1" type="ORF">NIES593_01325</name>
</gene>
<organism evidence="1 2">
    <name type="scientific">Hydrococcus rivularis NIES-593</name>
    <dbReference type="NCBI Taxonomy" id="1921803"/>
    <lineage>
        <taxon>Bacteria</taxon>
        <taxon>Bacillati</taxon>
        <taxon>Cyanobacteriota</taxon>
        <taxon>Cyanophyceae</taxon>
        <taxon>Pleurocapsales</taxon>
        <taxon>Hydrococcaceae</taxon>
        <taxon>Hydrococcus</taxon>
    </lineage>
</organism>
<comment type="caution">
    <text evidence="1">The sequence shown here is derived from an EMBL/GenBank/DDBJ whole genome shotgun (WGS) entry which is preliminary data.</text>
</comment>
<accession>A0A1U7HT24</accession>
<name>A0A1U7HT24_9CYAN</name>
<dbReference type="RefSeq" id="WP_073597853.1">
    <property type="nucleotide sequence ID" value="NZ_MRCB01000001.1"/>
</dbReference>
<protein>
    <submittedName>
        <fullName evidence="1">Uncharacterized protein</fullName>
    </submittedName>
</protein>
<evidence type="ECO:0000313" key="2">
    <source>
        <dbReference type="Proteomes" id="UP000186868"/>
    </source>
</evidence>
<evidence type="ECO:0000313" key="1">
    <source>
        <dbReference type="EMBL" id="OKH26719.1"/>
    </source>
</evidence>
<proteinExistence type="predicted"/>
<dbReference type="OrthoDB" id="262490at2"/>
<keyword evidence="2" id="KW-1185">Reference proteome</keyword>
<sequence>MEVEKQHLEKAGSSVPELFRFMQERGYEAFNMKTKRFISHCLQLSQVLDYHKTTANVLWLHPQNDLFSRLKPWIISSEKTI</sequence>